<dbReference type="InterPro" id="IPR051015">
    <property type="entry name" value="EvgA-like"/>
</dbReference>
<dbReference type="InterPro" id="IPR011006">
    <property type="entry name" value="CheY-like_superfamily"/>
</dbReference>
<dbReference type="GO" id="GO:0000160">
    <property type="term" value="P:phosphorelay signal transduction system"/>
    <property type="evidence" value="ECO:0007669"/>
    <property type="project" value="InterPro"/>
</dbReference>
<evidence type="ECO:0000259" key="2">
    <source>
        <dbReference type="PROSITE" id="PS50110"/>
    </source>
</evidence>
<dbReference type="Gene3D" id="3.40.50.2300">
    <property type="match status" value="1"/>
</dbReference>
<proteinExistence type="predicted"/>
<dbReference type="PANTHER" id="PTHR45566:SF2">
    <property type="entry name" value="NARL SUBFAMILY"/>
    <property type="match status" value="1"/>
</dbReference>
<keyword evidence="4" id="KW-1185">Reference proteome</keyword>
<dbReference type="PANTHER" id="PTHR45566">
    <property type="entry name" value="HTH-TYPE TRANSCRIPTIONAL REGULATOR YHJB-RELATED"/>
    <property type="match status" value="1"/>
</dbReference>
<organism evidence="3 4">
    <name type="scientific">Conexibacter arvalis</name>
    <dbReference type="NCBI Taxonomy" id="912552"/>
    <lineage>
        <taxon>Bacteria</taxon>
        <taxon>Bacillati</taxon>
        <taxon>Actinomycetota</taxon>
        <taxon>Thermoleophilia</taxon>
        <taxon>Solirubrobacterales</taxon>
        <taxon>Conexibacteraceae</taxon>
        <taxon>Conexibacter</taxon>
    </lineage>
</organism>
<dbReference type="CDD" id="cd17535">
    <property type="entry name" value="REC_NarL-like"/>
    <property type="match status" value="1"/>
</dbReference>
<dbReference type="InterPro" id="IPR058245">
    <property type="entry name" value="NreC/VraR/RcsB-like_REC"/>
</dbReference>
<dbReference type="Proteomes" id="UP000585272">
    <property type="component" value="Unassembled WGS sequence"/>
</dbReference>
<dbReference type="EMBL" id="JACHNU010000015">
    <property type="protein sequence ID" value="MBB4665278.1"/>
    <property type="molecule type" value="Genomic_DNA"/>
</dbReference>
<dbReference type="RefSeq" id="WP_183346062.1">
    <property type="nucleotide sequence ID" value="NZ_JACHNU010000015.1"/>
</dbReference>
<feature type="domain" description="Response regulatory" evidence="2">
    <location>
        <begin position="3"/>
        <end position="119"/>
    </location>
</feature>
<reference evidence="3 4" key="1">
    <citation type="submission" date="2020-08" db="EMBL/GenBank/DDBJ databases">
        <title>Genomic Encyclopedia of Archaeal and Bacterial Type Strains, Phase II (KMG-II): from individual species to whole genera.</title>
        <authorList>
            <person name="Goeker M."/>
        </authorList>
    </citation>
    <scope>NUCLEOTIDE SEQUENCE [LARGE SCALE GENOMIC DNA]</scope>
    <source>
        <strain evidence="3 4">DSM 23288</strain>
    </source>
</reference>
<name>A0A840IMT7_9ACTN</name>
<dbReference type="Pfam" id="PF00072">
    <property type="entry name" value="Response_reg"/>
    <property type="match status" value="1"/>
</dbReference>
<dbReference type="GO" id="GO:0003677">
    <property type="term" value="F:DNA binding"/>
    <property type="evidence" value="ECO:0007669"/>
    <property type="project" value="UniProtKB-KW"/>
</dbReference>
<dbReference type="SUPFAM" id="SSF52172">
    <property type="entry name" value="CheY-like"/>
    <property type="match status" value="1"/>
</dbReference>
<feature type="modified residue" description="4-aspartylphosphate" evidence="1">
    <location>
        <position position="54"/>
    </location>
</feature>
<protein>
    <submittedName>
        <fullName evidence="3">DNA-binding NarL/FixJ family response regulator</fullName>
    </submittedName>
</protein>
<keyword evidence="3" id="KW-0238">DNA-binding</keyword>
<dbReference type="AlphaFoldDB" id="A0A840IMT7"/>
<keyword evidence="1" id="KW-0597">Phosphoprotein</keyword>
<dbReference type="PROSITE" id="PS50110">
    <property type="entry name" value="RESPONSE_REGULATORY"/>
    <property type="match status" value="1"/>
</dbReference>
<comment type="caution">
    <text evidence="3">The sequence shown here is derived from an EMBL/GenBank/DDBJ whole genome shotgun (WGS) entry which is preliminary data.</text>
</comment>
<dbReference type="SMART" id="SM00448">
    <property type="entry name" value="REC"/>
    <property type="match status" value="1"/>
</dbReference>
<evidence type="ECO:0000313" key="3">
    <source>
        <dbReference type="EMBL" id="MBB4665278.1"/>
    </source>
</evidence>
<evidence type="ECO:0000313" key="4">
    <source>
        <dbReference type="Proteomes" id="UP000585272"/>
    </source>
</evidence>
<sequence>MIRILIVDDHPAVRAGLVAVLRSEPGLVPVGAAADEQEGWRLVQRARPDLVLLDLHLPGGNSLALCRRIKAHDPRAKVLIYSAFAHDELAIAATLAGADGMLDKTAPMLELFDGIRRVHRGEHMLAPITPERLQDARSQIPTPDWPIVAMLLDGTPDGDIAATLGVREEELEGRVERLLARLAPTAARSRA</sequence>
<dbReference type="InterPro" id="IPR001789">
    <property type="entry name" value="Sig_transdc_resp-reg_receiver"/>
</dbReference>
<accession>A0A840IMT7</accession>
<evidence type="ECO:0000256" key="1">
    <source>
        <dbReference type="PROSITE-ProRule" id="PRU00169"/>
    </source>
</evidence>
<gene>
    <name evidence="3" type="ORF">BDZ31_004906</name>
</gene>